<comment type="caution">
    <text evidence="2">The sequence shown here is derived from an EMBL/GenBank/DDBJ whole genome shotgun (WGS) entry which is preliminary data.</text>
</comment>
<accession>A0A4S4KAK7</accession>
<protein>
    <submittedName>
        <fullName evidence="2">Uncharacterized protein</fullName>
    </submittedName>
</protein>
<evidence type="ECO:0000256" key="1">
    <source>
        <dbReference type="SAM" id="MobiDB-lite"/>
    </source>
</evidence>
<feature type="compositionally biased region" description="Basic and acidic residues" evidence="1">
    <location>
        <begin position="279"/>
        <end position="300"/>
    </location>
</feature>
<evidence type="ECO:0000313" key="3">
    <source>
        <dbReference type="Proteomes" id="UP000309038"/>
    </source>
</evidence>
<evidence type="ECO:0000313" key="2">
    <source>
        <dbReference type="EMBL" id="THG94630.1"/>
    </source>
</evidence>
<proteinExistence type="predicted"/>
<feature type="region of interest" description="Disordered" evidence="1">
    <location>
        <begin position="276"/>
        <end position="322"/>
    </location>
</feature>
<sequence length="322" mass="34689">MPKRVPTPPPADDEPKYLTVCNPYPGAPNMELLGDRKAFVFWLACCTGKDPLVAFFYKPKTQARLPPVGSEAWAVAKESGTLTSSAWAKGPPNSKAKNARPSVSPTLKISSTFAAGPPRLDTNGWRGPSLPNIYAPIPGSAIPPGLSRLETNVSEGSSNSPGWEIPPILSRGPSAIGSSGSSDVDSIRATPIAPESPDIQIAGEGFEEAMSGLGVYDEDEDDLWNIGVSVNVAIAPNAEETLPNLWEDYGKKEPEIPKEDIVCRVHGKICPKGICKQRKSQEKELEKKKREAERAQDGKKKKDKPWRVASDTDNNGGEQKHA</sequence>
<dbReference type="EMBL" id="SGPJ01000420">
    <property type="protein sequence ID" value="THG94630.1"/>
    <property type="molecule type" value="Genomic_DNA"/>
</dbReference>
<feature type="region of interest" description="Disordered" evidence="1">
    <location>
        <begin position="83"/>
        <end position="103"/>
    </location>
</feature>
<organism evidence="2 3">
    <name type="scientific">Hermanssonia centrifuga</name>
    <dbReference type="NCBI Taxonomy" id="98765"/>
    <lineage>
        <taxon>Eukaryota</taxon>
        <taxon>Fungi</taxon>
        <taxon>Dikarya</taxon>
        <taxon>Basidiomycota</taxon>
        <taxon>Agaricomycotina</taxon>
        <taxon>Agaricomycetes</taxon>
        <taxon>Polyporales</taxon>
        <taxon>Meruliaceae</taxon>
        <taxon>Hermanssonia</taxon>
    </lineage>
</organism>
<name>A0A4S4KAK7_9APHY</name>
<dbReference type="AlphaFoldDB" id="A0A4S4KAK7"/>
<gene>
    <name evidence="2" type="ORF">EW026_g6883</name>
</gene>
<keyword evidence="3" id="KW-1185">Reference proteome</keyword>
<feature type="compositionally biased region" description="Polar residues" evidence="1">
    <location>
        <begin position="311"/>
        <end position="322"/>
    </location>
</feature>
<reference evidence="2 3" key="1">
    <citation type="submission" date="2019-02" db="EMBL/GenBank/DDBJ databases">
        <title>Genome sequencing of the rare red list fungi Phlebia centrifuga.</title>
        <authorList>
            <person name="Buettner E."/>
            <person name="Kellner H."/>
        </authorList>
    </citation>
    <scope>NUCLEOTIDE SEQUENCE [LARGE SCALE GENOMIC DNA]</scope>
    <source>
        <strain evidence="2 3">DSM 108282</strain>
    </source>
</reference>
<dbReference type="Proteomes" id="UP000309038">
    <property type="component" value="Unassembled WGS sequence"/>
</dbReference>